<comment type="subcellular location">
    <subcellularLocation>
        <location evidence="1">Cell envelope</location>
    </subcellularLocation>
    <subcellularLocation>
        <location evidence="2">Secreted</location>
    </subcellularLocation>
</comment>
<dbReference type="AlphaFoldDB" id="A0A498HIR7"/>
<comment type="caution">
    <text evidence="7">The sequence shown here is derived from an EMBL/GenBank/DDBJ whole genome shotgun (WGS) entry which is preliminary data.</text>
</comment>
<feature type="domain" description="DUF642" evidence="6">
    <location>
        <begin position="19"/>
        <end position="180"/>
    </location>
</feature>
<reference evidence="7 8" key="1">
    <citation type="submission" date="2018-10" db="EMBL/GenBank/DDBJ databases">
        <title>A high-quality apple genome assembly.</title>
        <authorList>
            <person name="Hu J."/>
        </authorList>
    </citation>
    <scope>NUCLEOTIDE SEQUENCE [LARGE SCALE GENOMIC DNA]</scope>
    <source>
        <strain evidence="8">cv. HFTH1</strain>
        <tissue evidence="7">Young leaf</tissue>
    </source>
</reference>
<keyword evidence="3" id="KW-0964">Secreted</keyword>
<evidence type="ECO:0000256" key="3">
    <source>
        <dbReference type="ARBA" id="ARBA00022525"/>
    </source>
</evidence>
<dbReference type="Pfam" id="PF04862">
    <property type="entry name" value="DUF642"/>
    <property type="match status" value="2"/>
</dbReference>
<dbReference type="Proteomes" id="UP000290289">
    <property type="component" value="Chromosome 17"/>
</dbReference>
<keyword evidence="5" id="KW-0325">Glycoprotein</keyword>
<protein>
    <recommendedName>
        <fullName evidence="6">DUF642 domain-containing protein</fullName>
    </recommendedName>
</protein>
<evidence type="ECO:0000259" key="6">
    <source>
        <dbReference type="Pfam" id="PF04862"/>
    </source>
</evidence>
<gene>
    <name evidence="7" type="ORF">DVH24_031354</name>
</gene>
<evidence type="ECO:0000313" key="7">
    <source>
        <dbReference type="EMBL" id="RXH69021.1"/>
    </source>
</evidence>
<keyword evidence="8" id="KW-1185">Reference proteome</keyword>
<evidence type="ECO:0000256" key="1">
    <source>
        <dbReference type="ARBA" id="ARBA00004196"/>
    </source>
</evidence>
<evidence type="ECO:0000256" key="4">
    <source>
        <dbReference type="ARBA" id="ARBA00022729"/>
    </source>
</evidence>
<feature type="non-terminal residue" evidence="7">
    <location>
        <position position="1"/>
    </location>
</feature>
<proteinExistence type="predicted"/>
<dbReference type="EMBL" id="RDQH01000343">
    <property type="protein sequence ID" value="RXH69021.1"/>
    <property type="molecule type" value="Genomic_DNA"/>
</dbReference>
<dbReference type="GO" id="GO:0005576">
    <property type="term" value="C:extracellular region"/>
    <property type="evidence" value="ECO:0007669"/>
    <property type="project" value="UniProtKB-SubCell"/>
</dbReference>
<evidence type="ECO:0000256" key="5">
    <source>
        <dbReference type="ARBA" id="ARBA00023180"/>
    </source>
</evidence>
<evidence type="ECO:0000256" key="2">
    <source>
        <dbReference type="ARBA" id="ARBA00004613"/>
    </source>
</evidence>
<dbReference type="PANTHER" id="PTHR31265">
    <property type="entry name" value="OS02G0527500 PROTEIN-RELATED"/>
    <property type="match status" value="1"/>
</dbReference>
<sequence length="325" mass="35796">VRDRIQSVPIDNNPIHFSGLLPNGNFEYDPKQSELKGTVVTNPHAIPYWEISGLVEYIKSGQKQGDMLLVVPEGGFAVKLGNQALIKQRLKVTKGGFYSTTFSVARTCGQEGKLNVSINPNLEERDWGIMPIQTVYSSNGWDSYAWGFNADFDDTELVFHNPRVEEDPACGPLIDSVALKLLDPPTRTRANLLKNGNFEEGPYVLPNTSSGVLIPLHIEDDHSPLPGWMIEPLNTMDSKHFFVPEGRRAIELVAGKESALAQVVFTKPGKLYALTFSVGDSNNACEGSLIVEQFAGKDTLKVPYQSKGKGPVIDDVKLSVRKVRV</sequence>
<organism evidence="7 8">
    <name type="scientific">Malus domestica</name>
    <name type="common">Apple</name>
    <name type="synonym">Pyrus malus</name>
    <dbReference type="NCBI Taxonomy" id="3750"/>
    <lineage>
        <taxon>Eukaryota</taxon>
        <taxon>Viridiplantae</taxon>
        <taxon>Streptophyta</taxon>
        <taxon>Embryophyta</taxon>
        <taxon>Tracheophyta</taxon>
        <taxon>Spermatophyta</taxon>
        <taxon>Magnoliopsida</taxon>
        <taxon>eudicotyledons</taxon>
        <taxon>Gunneridae</taxon>
        <taxon>Pentapetalae</taxon>
        <taxon>rosids</taxon>
        <taxon>fabids</taxon>
        <taxon>Rosales</taxon>
        <taxon>Rosaceae</taxon>
        <taxon>Amygdaloideae</taxon>
        <taxon>Maleae</taxon>
        <taxon>Malus</taxon>
    </lineage>
</organism>
<feature type="domain" description="DUF642" evidence="6">
    <location>
        <begin position="191"/>
        <end position="289"/>
    </location>
</feature>
<keyword evidence="4" id="KW-0732">Signal</keyword>
<dbReference type="InterPro" id="IPR052437">
    <property type="entry name" value="Pectin_Meth_Modulator"/>
</dbReference>
<name>A0A498HIR7_MALDO</name>
<evidence type="ECO:0000313" key="8">
    <source>
        <dbReference type="Proteomes" id="UP000290289"/>
    </source>
</evidence>
<accession>A0A498HIR7</accession>
<dbReference type="Gene3D" id="2.60.120.260">
    <property type="entry name" value="Galactose-binding domain-like"/>
    <property type="match status" value="1"/>
</dbReference>
<dbReference type="PANTHER" id="PTHR31265:SF61">
    <property type="entry name" value="PROTEIN DUF642 L-GALACTONO-1,4-LACTONE-RESPONSIVE GENE 1"/>
    <property type="match status" value="1"/>
</dbReference>
<dbReference type="InterPro" id="IPR006946">
    <property type="entry name" value="DGR2-like_dom"/>
</dbReference>